<accession>A0A8X6JVW7</accession>
<sequence length="113" mass="13010">MINSSNRQHQLHCTIAHDVNHIERMVGMDRSAKSGIISQQIRSFVQQSVFSFLSLFSHLQQKNIRKLPRFLLKAKSVCFCKGELNDGHGQPMGKICQRITMRFEPVDIIRRGC</sequence>
<keyword evidence="2" id="KW-1185">Reference proteome</keyword>
<comment type="caution">
    <text evidence="1">The sequence shown here is derived from an EMBL/GenBank/DDBJ whole genome shotgun (WGS) entry which is preliminary data.</text>
</comment>
<protein>
    <submittedName>
        <fullName evidence="1">Uncharacterized protein</fullName>
    </submittedName>
</protein>
<proteinExistence type="predicted"/>
<evidence type="ECO:0000313" key="2">
    <source>
        <dbReference type="Proteomes" id="UP000887116"/>
    </source>
</evidence>
<name>A0A8X6JVW7_TRICU</name>
<gene>
    <name evidence="1" type="ORF">TNCT_467561</name>
</gene>
<dbReference type="EMBL" id="BMAO01027859">
    <property type="protein sequence ID" value="GFR20136.1"/>
    <property type="molecule type" value="Genomic_DNA"/>
</dbReference>
<reference evidence="1" key="1">
    <citation type="submission" date="2020-07" db="EMBL/GenBank/DDBJ databases">
        <title>Multicomponent nature underlies the extraordinary mechanical properties of spider dragline silk.</title>
        <authorList>
            <person name="Kono N."/>
            <person name="Nakamura H."/>
            <person name="Mori M."/>
            <person name="Yoshida Y."/>
            <person name="Ohtoshi R."/>
            <person name="Malay A.D."/>
            <person name="Moran D.A.P."/>
            <person name="Tomita M."/>
            <person name="Numata K."/>
            <person name="Arakawa K."/>
        </authorList>
    </citation>
    <scope>NUCLEOTIDE SEQUENCE</scope>
</reference>
<evidence type="ECO:0000313" key="1">
    <source>
        <dbReference type="EMBL" id="GFR20136.1"/>
    </source>
</evidence>
<dbReference type="Proteomes" id="UP000887116">
    <property type="component" value="Unassembled WGS sequence"/>
</dbReference>
<dbReference type="AlphaFoldDB" id="A0A8X6JVW7"/>
<organism evidence="1 2">
    <name type="scientific">Trichonephila clavata</name>
    <name type="common">Joro spider</name>
    <name type="synonym">Nephila clavata</name>
    <dbReference type="NCBI Taxonomy" id="2740835"/>
    <lineage>
        <taxon>Eukaryota</taxon>
        <taxon>Metazoa</taxon>
        <taxon>Ecdysozoa</taxon>
        <taxon>Arthropoda</taxon>
        <taxon>Chelicerata</taxon>
        <taxon>Arachnida</taxon>
        <taxon>Araneae</taxon>
        <taxon>Araneomorphae</taxon>
        <taxon>Entelegynae</taxon>
        <taxon>Araneoidea</taxon>
        <taxon>Nephilidae</taxon>
        <taxon>Trichonephila</taxon>
    </lineage>
</organism>